<dbReference type="OrthoDB" id="7855507at2759"/>
<dbReference type="RefSeq" id="XP_034101926.2">
    <property type="nucleotide sequence ID" value="XM_034246035.2"/>
</dbReference>
<sequence length="181" mass="22434">MHFSPHFVCSDVVYSTPMSPFSHRYQTYCQEEVKADVKPSVSFYIHCENARQEHYPRYVVNYRRKFCERSTKLKRQAVEERRQLFLNDRVECLKQQGDRVRQVVADYHAKHMENWLKTREHLASDMEEHRQRRERHLIERLETLRRHNEQVKSRCELLRYGNYLRRIARQHEVRRKRRSIF</sequence>
<name>A0A6P8WE62_DROAB</name>
<evidence type="ECO:0000313" key="2">
    <source>
        <dbReference type="RefSeq" id="XP_034101926.2"/>
    </source>
</evidence>
<proteinExistence type="predicted"/>
<gene>
    <name evidence="2" type="primary">LOC117566495</name>
</gene>
<dbReference type="Proteomes" id="UP000515160">
    <property type="component" value="Chromosome 3"/>
</dbReference>
<dbReference type="AlphaFoldDB" id="A0A6P8WE62"/>
<organism evidence="1 2">
    <name type="scientific">Drosophila albomicans</name>
    <name type="common">Fruit fly</name>
    <dbReference type="NCBI Taxonomy" id="7291"/>
    <lineage>
        <taxon>Eukaryota</taxon>
        <taxon>Metazoa</taxon>
        <taxon>Ecdysozoa</taxon>
        <taxon>Arthropoda</taxon>
        <taxon>Hexapoda</taxon>
        <taxon>Insecta</taxon>
        <taxon>Pterygota</taxon>
        <taxon>Neoptera</taxon>
        <taxon>Endopterygota</taxon>
        <taxon>Diptera</taxon>
        <taxon>Brachycera</taxon>
        <taxon>Muscomorpha</taxon>
        <taxon>Ephydroidea</taxon>
        <taxon>Drosophilidae</taxon>
        <taxon>Drosophila</taxon>
    </lineage>
</organism>
<accession>A0A6P8WE62</accession>
<dbReference type="Gene3D" id="6.10.280.30">
    <property type="match status" value="1"/>
</dbReference>
<reference evidence="2" key="1">
    <citation type="submission" date="2025-08" db="UniProtKB">
        <authorList>
            <consortium name="RefSeq"/>
        </authorList>
    </citation>
    <scope>IDENTIFICATION</scope>
    <source>
        <strain evidence="2">15112-1751.03</strain>
        <tissue evidence="2">Whole Adult</tissue>
    </source>
</reference>
<keyword evidence="1" id="KW-1185">Reference proteome</keyword>
<evidence type="ECO:0000313" key="1">
    <source>
        <dbReference type="Proteomes" id="UP000515160"/>
    </source>
</evidence>
<protein>
    <submittedName>
        <fullName evidence="2">Uncharacterized protein LOC117566495</fullName>
    </submittedName>
</protein>
<dbReference type="GeneID" id="117566495"/>